<dbReference type="SUPFAM" id="SSF56672">
    <property type="entry name" value="DNA/RNA polymerases"/>
    <property type="match status" value="1"/>
</dbReference>
<dbReference type="InterPro" id="IPR021109">
    <property type="entry name" value="Peptidase_aspartic_dom_sf"/>
</dbReference>
<gene>
    <name evidence="4" type="primary">LOC140015830</name>
</gene>
<dbReference type="PANTHER" id="PTHR33067">
    <property type="entry name" value="RNA-DIRECTED DNA POLYMERASE-RELATED"/>
    <property type="match status" value="1"/>
</dbReference>
<dbReference type="Gene3D" id="3.30.70.270">
    <property type="match status" value="1"/>
</dbReference>
<protein>
    <recommendedName>
        <fullName evidence="2">Reverse transcriptase/retrotransposon-derived protein RNase H-like domain-containing protein</fullName>
    </recommendedName>
</protein>
<dbReference type="Gene3D" id="2.40.70.10">
    <property type="entry name" value="Acid Proteases"/>
    <property type="match status" value="1"/>
</dbReference>
<dbReference type="InterPro" id="IPR043502">
    <property type="entry name" value="DNA/RNA_pol_sf"/>
</dbReference>
<dbReference type="GeneID" id="140015830"/>
<evidence type="ECO:0000259" key="2">
    <source>
        <dbReference type="Pfam" id="PF17919"/>
    </source>
</evidence>
<evidence type="ECO:0000313" key="3">
    <source>
        <dbReference type="Proteomes" id="UP001652660"/>
    </source>
</evidence>
<dbReference type="CDD" id="cd00303">
    <property type="entry name" value="retropepsin_like"/>
    <property type="match status" value="1"/>
</dbReference>
<feature type="region of interest" description="Disordered" evidence="1">
    <location>
        <begin position="55"/>
        <end position="78"/>
    </location>
</feature>
<dbReference type="Pfam" id="PF17919">
    <property type="entry name" value="RT_RNaseH_2"/>
    <property type="match status" value="1"/>
</dbReference>
<dbReference type="InterPro" id="IPR041577">
    <property type="entry name" value="RT_RNaseH_2"/>
</dbReference>
<dbReference type="InterPro" id="IPR043128">
    <property type="entry name" value="Rev_trsase/Diguanyl_cyclase"/>
</dbReference>
<feature type="domain" description="Reverse transcriptase/retrotransposon-derived protein RNase H-like" evidence="2">
    <location>
        <begin position="361"/>
        <end position="458"/>
    </location>
</feature>
<reference evidence="4" key="1">
    <citation type="submission" date="2025-08" db="UniProtKB">
        <authorList>
            <consortium name="RefSeq"/>
        </authorList>
    </citation>
    <scope>IDENTIFICATION</scope>
    <source>
        <tissue evidence="4">Leaves</tissue>
    </source>
</reference>
<dbReference type="PANTHER" id="PTHR33067:SF15">
    <property type="entry name" value="RNA-DIRECTED DNA POLYMERASE"/>
    <property type="match status" value="1"/>
</dbReference>
<accession>A0ABM4VYZ0</accession>
<evidence type="ECO:0000313" key="4">
    <source>
        <dbReference type="RefSeq" id="XP_071924756.1"/>
    </source>
</evidence>
<evidence type="ECO:0000256" key="1">
    <source>
        <dbReference type="SAM" id="MobiDB-lite"/>
    </source>
</evidence>
<proteinExistence type="predicted"/>
<name>A0ABM4VYZ0_COFAR</name>
<dbReference type="Proteomes" id="UP001652660">
    <property type="component" value="Chromosome 10c"/>
</dbReference>
<organism evidence="3 4">
    <name type="scientific">Coffea arabica</name>
    <name type="common">Arabian coffee</name>
    <dbReference type="NCBI Taxonomy" id="13443"/>
    <lineage>
        <taxon>Eukaryota</taxon>
        <taxon>Viridiplantae</taxon>
        <taxon>Streptophyta</taxon>
        <taxon>Embryophyta</taxon>
        <taxon>Tracheophyta</taxon>
        <taxon>Spermatophyta</taxon>
        <taxon>Magnoliopsida</taxon>
        <taxon>eudicotyledons</taxon>
        <taxon>Gunneridae</taxon>
        <taxon>Pentapetalae</taxon>
        <taxon>asterids</taxon>
        <taxon>lamiids</taxon>
        <taxon>Gentianales</taxon>
        <taxon>Rubiaceae</taxon>
        <taxon>Ixoroideae</taxon>
        <taxon>Gardenieae complex</taxon>
        <taxon>Bertiereae - Coffeeae clade</taxon>
        <taxon>Coffeeae</taxon>
        <taxon>Coffea</taxon>
    </lineage>
</organism>
<sequence>MATNGQQFGERQEYVPRKVNEIVINRKQNASAIILKSGKKLPEPSKRISEQAIEKEEVVPQHVPHQKSKNEPPIVVTPPPSFPNQFAMSKKEEQEQEILKTFCKVEVNISLLDTIKQIPRYEKFLKELCTTQKKLKGNEKVHLGENISAVLQKKFPPKCKDPGMFTIPYKIKNIRIEKAMLNLGASINVMPRSIYNILNLGPLKEMGIIIQLANKSNAYLDGVLEDILVQVDKLIFPANFYVLDMKEDNSTNSPPILLERPFFRTSRTNIDVYSGTLTMEFDGNIIKFNIYDAMKYPNESHSVFVLDVIDFLMQQTLELTDDDVLKATITSGIYRRFIRDFPKISHPLCQLLQKDVDFNFDEACKVPFDTLKESLISAPVVQPPNWSLPFKIMCDASNYTVSVVLGQKDGRASHVIYYASRILDSAQCNYLTMEKELLAIVFTLAKFRLYLLGAKVIVYYDHAALKYLFTKWILLLQEFDLEIRDKRGAENLVADDFSRLVTSEKPTSLQDNFPEEHLLAIHKLTPWYADIVNDLVTKTLPNDLSGVQKDKIKSDAKHYVWDEPYF</sequence>
<dbReference type="RefSeq" id="XP_071924756.1">
    <property type="nucleotide sequence ID" value="XM_072068655.1"/>
</dbReference>
<dbReference type="CDD" id="cd09274">
    <property type="entry name" value="RNase_HI_RT_Ty3"/>
    <property type="match status" value="1"/>
</dbReference>
<keyword evidence="3" id="KW-1185">Reference proteome</keyword>